<gene>
    <name evidence="2" type="ORF">GGR43_002704</name>
</gene>
<evidence type="ECO:0000256" key="1">
    <source>
        <dbReference type="SAM" id="MobiDB-lite"/>
    </source>
</evidence>
<evidence type="ECO:0000313" key="2">
    <source>
        <dbReference type="EMBL" id="MBB3926981.1"/>
    </source>
</evidence>
<sequence>MATQQTGQARTGTHDQTYDVVSVVYHALQGAENCQTYCDDAETDEARRFFEQAAQAQRDLADRGKQVLKQCLKSEAGDGAADSEEEGEAVRFEPDPILDDELAASRSH</sequence>
<feature type="region of interest" description="Disordered" evidence="1">
    <location>
        <begin position="74"/>
        <end position="108"/>
    </location>
</feature>
<evidence type="ECO:0000313" key="3">
    <source>
        <dbReference type="Proteomes" id="UP000571950"/>
    </source>
</evidence>
<organism evidence="2 3">
    <name type="scientific">Sphingobium jiangsuense</name>
    <dbReference type="NCBI Taxonomy" id="870476"/>
    <lineage>
        <taxon>Bacteria</taxon>
        <taxon>Pseudomonadati</taxon>
        <taxon>Pseudomonadota</taxon>
        <taxon>Alphaproteobacteria</taxon>
        <taxon>Sphingomonadales</taxon>
        <taxon>Sphingomonadaceae</taxon>
        <taxon>Sphingobium</taxon>
    </lineage>
</organism>
<dbReference type="AlphaFoldDB" id="A0A7W6FQC4"/>
<proteinExistence type="predicted"/>
<dbReference type="EMBL" id="JACIDT010000009">
    <property type="protein sequence ID" value="MBB3926981.1"/>
    <property type="molecule type" value="Genomic_DNA"/>
</dbReference>
<keyword evidence="3" id="KW-1185">Reference proteome</keyword>
<reference evidence="2 3" key="1">
    <citation type="submission" date="2020-08" db="EMBL/GenBank/DDBJ databases">
        <title>Genomic Encyclopedia of Type Strains, Phase IV (KMG-IV): sequencing the most valuable type-strain genomes for metagenomic binning, comparative biology and taxonomic classification.</title>
        <authorList>
            <person name="Goeker M."/>
        </authorList>
    </citation>
    <scope>NUCLEOTIDE SEQUENCE [LARGE SCALE GENOMIC DNA]</scope>
    <source>
        <strain evidence="2 3">DSM 26189</strain>
    </source>
</reference>
<dbReference type="Proteomes" id="UP000571950">
    <property type="component" value="Unassembled WGS sequence"/>
</dbReference>
<dbReference type="RefSeq" id="WP_188072490.1">
    <property type="nucleotide sequence ID" value="NZ_BSPS01000084.1"/>
</dbReference>
<name>A0A7W6FQC4_9SPHN</name>
<comment type="caution">
    <text evidence="2">The sequence shown here is derived from an EMBL/GenBank/DDBJ whole genome shotgun (WGS) entry which is preliminary data.</text>
</comment>
<accession>A0A7W6FQC4</accession>
<protein>
    <submittedName>
        <fullName evidence="2">Uncharacterized protein</fullName>
    </submittedName>
</protein>